<dbReference type="Proteomes" id="UP000282084">
    <property type="component" value="Unassembled WGS sequence"/>
</dbReference>
<dbReference type="InterPro" id="IPR003737">
    <property type="entry name" value="GlcNAc_PI_deacetylase-related"/>
</dbReference>
<dbReference type="Gene3D" id="3.40.50.10320">
    <property type="entry name" value="LmbE-like"/>
    <property type="match status" value="1"/>
</dbReference>
<protein>
    <submittedName>
        <fullName evidence="3">GlcNAc-PI de-N-acetylase</fullName>
    </submittedName>
</protein>
<evidence type="ECO:0000313" key="4">
    <source>
        <dbReference type="Proteomes" id="UP000282084"/>
    </source>
</evidence>
<comment type="caution">
    <text evidence="3">The sequence shown here is derived from an EMBL/GenBank/DDBJ whole genome shotgun (WGS) entry which is preliminary data.</text>
</comment>
<keyword evidence="4" id="KW-1185">Reference proteome</keyword>
<dbReference type="GO" id="GO:0016811">
    <property type="term" value="F:hydrolase activity, acting on carbon-nitrogen (but not peptide) bonds, in linear amides"/>
    <property type="evidence" value="ECO:0007669"/>
    <property type="project" value="TreeGrafter"/>
</dbReference>
<dbReference type="InterPro" id="IPR024078">
    <property type="entry name" value="LmbE-like_dom_sf"/>
</dbReference>
<dbReference type="PANTHER" id="PTHR12993">
    <property type="entry name" value="N-ACETYLGLUCOSAMINYL-PHOSPHATIDYLINOSITOL DE-N-ACETYLASE-RELATED"/>
    <property type="match status" value="1"/>
</dbReference>
<proteinExistence type="predicted"/>
<dbReference type="OrthoDB" id="158614at2"/>
<feature type="compositionally biased region" description="Basic and acidic residues" evidence="2">
    <location>
        <begin position="59"/>
        <end position="87"/>
    </location>
</feature>
<dbReference type="Pfam" id="PF02585">
    <property type="entry name" value="PIG-L"/>
    <property type="match status" value="2"/>
</dbReference>
<dbReference type="AlphaFoldDB" id="A0A495W9E0"/>
<reference evidence="3 4" key="1">
    <citation type="submission" date="2018-10" db="EMBL/GenBank/DDBJ databases">
        <title>Sequencing the genomes of 1000 actinobacteria strains.</title>
        <authorList>
            <person name="Klenk H.-P."/>
        </authorList>
    </citation>
    <scope>NUCLEOTIDE SEQUENCE [LARGE SCALE GENOMIC DNA]</scope>
    <source>
        <strain evidence="3 4">DSM 43800</strain>
    </source>
</reference>
<organism evidence="3 4">
    <name type="scientific">Saccharothrix australiensis</name>
    <dbReference type="NCBI Taxonomy" id="2072"/>
    <lineage>
        <taxon>Bacteria</taxon>
        <taxon>Bacillati</taxon>
        <taxon>Actinomycetota</taxon>
        <taxon>Actinomycetes</taxon>
        <taxon>Pseudonocardiales</taxon>
        <taxon>Pseudonocardiaceae</taxon>
        <taxon>Saccharothrix</taxon>
    </lineage>
</organism>
<evidence type="ECO:0000313" key="3">
    <source>
        <dbReference type="EMBL" id="RKT57730.1"/>
    </source>
</evidence>
<dbReference type="EMBL" id="RBXO01000001">
    <property type="protein sequence ID" value="RKT57730.1"/>
    <property type="molecule type" value="Genomic_DNA"/>
</dbReference>
<gene>
    <name evidence="3" type="ORF">C8E97_6455</name>
</gene>
<evidence type="ECO:0000256" key="2">
    <source>
        <dbReference type="SAM" id="MobiDB-lite"/>
    </source>
</evidence>
<keyword evidence="1" id="KW-0862">Zinc</keyword>
<dbReference type="PANTHER" id="PTHR12993:SF26">
    <property type="entry name" value="1D-MYO-INOSITOL 2-ACETAMIDO-2-DEOXY-ALPHA-D-GLUCOPYRANOSIDE DEACETYLASE"/>
    <property type="match status" value="1"/>
</dbReference>
<sequence>MFFHAHPDDEALLTGGTMARLAAEGHRVVLVVATAGERGLSAARDGLGPAGGDFASARGDLRVTRDDPGRPGREPDGTPDDPSRPPADRGATPDGRGANPDGFDAMPGGHRAMPAERGTNPGGHSGTRDDPGRARDHVGARQGEPGPPRDDLGAVRTREALASARALGCARVEFLGYEDSGLDGTRGFARVAVPEAAGRLAELLHEERADLLTTYDPTGGYGHPDHVQVHRVGALAAELAGTPRVWEATVDRTRLLRGLRLARLVRDFDLTPFQTAYTPHREITHTVDVRKYARQKRAALAAHATQTTGGDRPRTVATLLSLPNPLFRLVLGTEWYVERKRLRAR</sequence>
<feature type="compositionally biased region" description="Basic and acidic residues" evidence="2">
    <location>
        <begin position="126"/>
        <end position="139"/>
    </location>
</feature>
<accession>A0A495W9E0</accession>
<dbReference type="GO" id="GO:0016137">
    <property type="term" value="P:glycoside metabolic process"/>
    <property type="evidence" value="ECO:0007669"/>
    <property type="project" value="UniProtKB-ARBA"/>
</dbReference>
<feature type="region of interest" description="Disordered" evidence="2">
    <location>
        <begin position="42"/>
        <end position="153"/>
    </location>
</feature>
<name>A0A495W9E0_9PSEU</name>
<dbReference type="SUPFAM" id="SSF102588">
    <property type="entry name" value="LmbE-like"/>
    <property type="match status" value="2"/>
</dbReference>
<evidence type="ECO:0000256" key="1">
    <source>
        <dbReference type="ARBA" id="ARBA00022833"/>
    </source>
</evidence>